<dbReference type="InterPro" id="IPR005198">
    <property type="entry name" value="Glyco_hydro_76"/>
</dbReference>
<evidence type="ECO:0000256" key="3">
    <source>
        <dbReference type="SAM" id="SignalP"/>
    </source>
</evidence>
<evidence type="ECO:0000256" key="2">
    <source>
        <dbReference type="SAM" id="Phobius"/>
    </source>
</evidence>
<organism evidence="4 5">
    <name type="scientific">Mycena venus</name>
    <dbReference type="NCBI Taxonomy" id="2733690"/>
    <lineage>
        <taxon>Eukaryota</taxon>
        <taxon>Fungi</taxon>
        <taxon>Dikarya</taxon>
        <taxon>Basidiomycota</taxon>
        <taxon>Agaricomycotina</taxon>
        <taxon>Agaricomycetes</taxon>
        <taxon>Agaricomycetidae</taxon>
        <taxon>Agaricales</taxon>
        <taxon>Marasmiineae</taxon>
        <taxon>Mycenaceae</taxon>
        <taxon>Mycena</taxon>
    </lineage>
</organism>
<evidence type="ECO:0000313" key="4">
    <source>
        <dbReference type="EMBL" id="KAF7365901.1"/>
    </source>
</evidence>
<reference evidence="4" key="1">
    <citation type="submission" date="2020-05" db="EMBL/GenBank/DDBJ databases">
        <title>Mycena genomes resolve the evolution of fungal bioluminescence.</title>
        <authorList>
            <person name="Tsai I.J."/>
        </authorList>
    </citation>
    <scope>NUCLEOTIDE SEQUENCE</scope>
    <source>
        <strain evidence="4">CCC161011</strain>
    </source>
</reference>
<comment type="caution">
    <text evidence="4">The sequence shown here is derived from an EMBL/GenBank/DDBJ whole genome shotgun (WGS) entry which is preliminary data.</text>
</comment>
<dbReference type="InterPro" id="IPR053169">
    <property type="entry name" value="MUG_Protein"/>
</dbReference>
<keyword evidence="2" id="KW-0812">Transmembrane</keyword>
<proteinExistence type="predicted"/>
<feature type="region of interest" description="Disordered" evidence="1">
    <location>
        <begin position="451"/>
        <end position="483"/>
    </location>
</feature>
<feature type="signal peptide" evidence="3">
    <location>
        <begin position="1"/>
        <end position="27"/>
    </location>
</feature>
<keyword evidence="2" id="KW-1133">Transmembrane helix</keyword>
<protein>
    <submittedName>
        <fullName evidence="4">Glycoside hydrolase family 76 protein</fullName>
    </submittedName>
</protein>
<feature type="compositionally biased region" description="Low complexity" evidence="1">
    <location>
        <begin position="451"/>
        <end position="470"/>
    </location>
</feature>
<accession>A0A8H6YX34</accession>
<dbReference type="PANTHER" id="PTHR47791:SF3">
    <property type="entry name" value="MEIOTICALLY UP-REGULATED GENE 191 PROTEIN"/>
    <property type="match status" value="1"/>
</dbReference>
<dbReference type="AlphaFoldDB" id="A0A8H6YX34"/>
<sequence length="543" mass="57929">MEGLPKWRQNEAQSITLFLVLLKPLCSQTVDMTPLFISTALLLPLRSLAQQASSSWRKPNITTSRDDRVSVAEAAIEKALVFIDATNGQFSDPGDSYGLGGTLYSQLAEFDLATNQTKYADVLQRYFLAAGESLGQYEVVNFTGDYFGIISPQLCVSGGSGFNTVHRNYGHAAALAYTTYKIPAFLQYAEQVWWAVNSYTLSQKEVDAGTLLLKSFALKSTCSGITMAGGTFRPFGRREITTTPDMNAAATGGFLVLSALLAEATHNIMYLSAAKASADFLQAHLLNVQNVVQDTISGRANDSCALLQKTVEASYNSGIMIEGLAILYSITGNTSLYDQIGKMVTAGIPYSGWQSQNGIIANGATKSGDMFFVRALATVNARNAATPALQSYISAYLAVQFNAVIDLATTKGSNIYANSWVGPPSLSFAPGNQTNAIQVLIGAINSDNVTTPSTAPSGSVPSPSASNFSPLSPPPPHKSSSHVGTIVGGTLGGLALLGILVGILLWRRCRAQQDRDMAIQQPHSPEAPRINPFDLGYRLMADL</sequence>
<dbReference type="Proteomes" id="UP000620124">
    <property type="component" value="Unassembled WGS sequence"/>
</dbReference>
<dbReference type="Gene3D" id="1.50.10.20">
    <property type="match status" value="1"/>
</dbReference>
<dbReference type="PANTHER" id="PTHR47791">
    <property type="entry name" value="MEIOTICALLY UP-REGULATED GENE 191 PROTEIN"/>
    <property type="match status" value="1"/>
</dbReference>
<dbReference type="EMBL" id="JACAZI010000003">
    <property type="protein sequence ID" value="KAF7365901.1"/>
    <property type="molecule type" value="Genomic_DNA"/>
</dbReference>
<evidence type="ECO:0000313" key="5">
    <source>
        <dbReference type="Proteomes" id="UP000620124"/>
    </source>
</evidence>
<keyword evidence="5" id="KW-1185">Reference proteome</keyword>
<keyword evidence="2" id="KW-0472">Membrane</keyword>
<dbReference type="Pfam" id="PF03663">
    <property type="entry name" value="Glyco_hydro_76"/>
    <property type="match status" value="1"/>
</dbReference>
<name>A0A8H6YX34_9AGAR</name>
<evidence type="ECO:0000256" key="1">
    <source>
        <dbReference type="SAM" id="MobiDB-lite"/>
    </source>
</evidence>
<feature type="transmembrane region" description="Helical" evidence="2">
    <location>
        <begin position="483"/>
        <end position="506"/>
    </location>
</feature>
<keyword evidence="4" id="KW-0378">Hydrolase</keyword>
<dbReference type="InterPro" id="IPR008928">
    <property type="entry name" value="6-hairpin_glycosidase_sf"/>
</dbReference>
<dbReference type="OrthoDB" id="3067581at2759"/>
<dbReference type="SUPFAM" id="SSF48208">
    <property type="entry name" value="Six-hairpin glycosidases"/>
    <property type="match status" value="1"/>
</dbReference>
<keyword evidence="3" id="KW-0732">Signal</keyword>
<gene>
    <name evidence="4" type="ORF">MVEN_00465100</name>
</gene>
<dbReference type="GO" id="GO:0005975">
    <property type="term" value="P:carbohydrate metabolic process"/>
    <property type="evidence" value="ECO:0007669"/>
    <property type="project" value="InterPro"/>
</dbReference>
<feature type="chain" id="PRO_5034662085" evidence="3">
    <location>
        <begin position="28"/>
        <end position="543"/>
    </location>
</feature>
<dbReference type="GO" id="GO:0016787">
    <property type="term" value="F:hydrolase activity"/>
    <property type="evidence" value="ECO:0007669"/>
    <property type="project" value="UniProtKB-KW"/>
</dbReference>